<keyword evidence="3" id="KW-1185">Reference proteome</keyword>
<feature type="compositionally biased region" description="Low complexity" evidence="1">
    <location>
        <begin position="1"/>
        <end position="19"/>
    </location>
</feature>
<proteinExistence type="predicted"/>
<dbReference type="RefSeq" id="XP_036263487.1">
    <property type="nucleotide sequence ID" value="XM_036407245.1"/>
</dbReference>
<name>A0A0P1B400_PLAHL</name>
<reference evidence="3" key="1">
    <citation type="submission" date="2014-09" db="EMBL/GenBank/DDBJ databases">
        <authorList>
            <person name="Sharma Rahul"/>
            <person name="Thines Marco"/>
        </authorList>
    </citation>
    <scope>NUCLEOTIDE SEQUENCE [LARGE SCALE GENOMIC DNA]</scope>
</reference>
<dbReference type="AlphaFoldDB" id="A0A0P1B400"/>
<dbReference type="EMBL" id="CCYD01003042">
    <property type="protein sequence ID" value="CEG49214.1"/>
    <property type="molecule type" value="Genomic_DNA"/>
</dbReference>
<sequence length="98" mass="11193">MINIFESSESFLGASSSAGKFDRRDKELVSKRYQLMACVLQWMLDKQTSLITYMKSKHPVQVPSAVCPLRKECNIVMITLQSQEKRAVQTLAEESNTY</sequence>
<protein>
    <submittedName>
        <fullName evidence="2">Uncharacterized protein</fullName>
    </submittedName>
</protein>
<evidence type="ECO:0000313" key="3">
    <source>
        <dbReference type="Proteomes" id="UP000054928"/>
    </source>
</evidence>
<evidence type="ECO:0000313" key="2">
    <source>
        <dbReference type="EMBL" id="CEG49214.1"/>
    </source>
</evidence>
<accession>A0A0P1B400</accession>
<dbReference type="GeneID" id="59052965"/>
<feature type="region of interest" description="Disordered" evidence="1">
    <location>
        <begin position="1"/>
        <end position="22"/>
    </location>
</feature>
<organism evidence="2 3">
    <name type="scientific">Plasmopara halstedii</name>
    <name type="common">Downy mildew of sunflower</name>
    <dbReference type="NCBI Taxonomy" id="4781"/>
    <lineage>
        <taxon>Eukaryota</taxon>
        <taxon>Sar</taxon>
        <taxon>Stramenopiles</taxon>
        <taxon>Oomycota</taxon>
        <taxon>Peronosporomycetes</taxon>
        <taxon>Peronosporales</taxon>
        <taxon>Peronosporaceae</taxon>
        <taxon>Plasmopara</taxon>
    </lineage>
</organism>
<evidence type="ECO:0000256" key="1">
    <source>
        <dbReference type="SAM" id="MobiDB-lite"/>
    </source>
</evidence>
<dbReference type="Proteomes" id="UP000054928">
    <property type="component" value="Unassembled WGS sequence"/>
</dbReference>